<dbReference type="Gene3D" id="3.40.50.720">
    <property type="entry name" value="NAD(P)-binding Rossmann-like Domain"/>
    <property type="match status" value="1"/>
</dbReference>
<dbReference type="GO" id="GO:0050661">
    <property type="term" value="F:NADP binding"/>
    <property type="evidence" value="ECO:0007669"/>
    <property type="project" value="InterPro"/>
</dbReference>
<dbReference type="AlphaFoldDB" id="A0A443K2D8"/>
<comment type="similarity">
    <text evidence="1">Belongs to the L-aspartate dehydrogenase family.</text>
</comment>
<protein>
    <submittedName>
        <fullName evidence="4">DUF108 domain-containing protein</fullName>
    </submittedName>
</protein>
<evidence type="ECO:0000259" key="2">
    <source>
        <dbReference type="Pfam" id="PF01958"/>
    </source>
</evidence>
<dbReference type="InterPro" id="IPR002811">
    <property type="entry name" value="Asp_DH"/>
</dbReference>
<dbReference type="PANTHER" id="PTHR31873">
    <property type="entry name" value="L-ASPARTATE DEHYDROGENASE-RELATED"/>
    <property type="match status" value="1"/>
</dbReference>
<evidence type="ECO:0000259" key="3">
    <source>
        <dbReference type="Pfam" id="PF03447"/>
    </source>
</evidence>
<evidence type="ECO:0000256" key="1">
    <source>
        <dbReference type="ARBA" id="ARBA00008331"/>
    </source>
</evidence>
<reference evidence="4 5" key="2">
    <citation type="submission" date="2019-01" db="EMBL/GenBank/DDBJ databases">
        <authorList>
            <person name="Li Y."/>
        </authorList>
    </citation>
    <scope>NUCLEOTIDE SEQUENCE [LARGE SCALE GENOMIC DNA]</scope>
    <source>
        <strain evidence="4 5">D19-10-3-21</strain>
    </source>
</reference>
<dbReference type="InterPro" id="IPR036291">
    <property type="entry name" value="NAD(P)-bd_dom_sf"/>
</dbReference>
<evidence type="ECO:0000313" key="5">
    <source>
        <dbReference type="Proteomes" id="UP000285295"/>
    </source>
</evidence>
<comment type="caution">
    <text evidence="4">The sequence shown here is derived from an EMBL/GenBank/DDBJ whole genome shotgun (WGS) entry which is preliminary data.</text>
</comment>
<dbReference type="Proteomes" id="UP000285295">
    <property type="component" value="Unassembled WGS sequence"/>
</dbReference>
<reference evidence="4 5" key="1">
    <citation type="submission" date="2019-01" db="EMBL/GenBank/DDBJ databases">
        <title>Sinorhodobacter populi sp. nov. isolated from the symptomatic bark tissue of Populus euramericana canker.</title>
        <authorList>
            <person name="Xu G."/>
        </authorList>
    </citation>
    <scope>NUCLEOTIDE SEQUENCE [LARGE SCALE GENOMIC DNA]</scope>
    <source>
        <strain evidence="4 5">D19-10-3-21</strain>
    </source>
</reference>
<proteinExistence type="inferred from homology"/>
<dbReference type="PANTHER" id="PTHR31873:SF6">
    <property type="entry name" value="ASPARTATE DEHYDROGENASE DOMAIN-CONTAINING PROTEIN"/>
    <property type="match status" value="1"/>
</dbReference>
<dbReference type="Pfam" id="PF01958">
    <property type="entry name" value="Asp_DH_C"/>
    <property type="match status" value="1"/>
</dbReference>
<sequence length="256" mass="27025">MGRIFRVGVIGAGTIARAVIRDLQQAGHVEIDYVLTTRLLANDALRAAGVACLTEPEEALARPVDLVVEAAVPEVIRRFGLRILCRSDLCCFSLTALAEPALEAEIRAITAQSGFRCFVPHGAVLGLDGFADGRDVLESVTITTTKSAKSMGLDPDASGLVFEGTTRAACGRFPRNVNVHAAIALAGIGFDRTRSRIVVAPGSSRMEHLIEARGPGMDWTLKMASESLGGVTGSYTPRSAIGSVRRIIAARGIVTV</sequence>
<name>A0A443K2D8_9RHOB</name>
<feature type="domain" description="Aspartate dehydrogenase" evidence="2">
    <location>
        <begin position="158"/>
        <end position="228"/>
    </location>
</feature>
<dbReference type="GO" id="GO:0033735">
    <property type="term" value="F:aspartate dehydrogenase [NAD(P)+] activity"/>
    <property type="evidence" value="ECO:0007669"/>
    <property type="project" value="InterPro"/>
</dbReference>
<evidence type="ECO:0000313" key="4">
    <source>
        <dbReference type="EMBL" id="RWR26928.1"/>
    </source>
</evidence>
<organism evidence="4 5">
    <name type="scientific">Paenirhodobacter populi</name>
    <dbReference type="NCBI Taxonomy" id="2306993"/>
    <lineage>
        <taxon>Bacteria</taxon>
        <taxon>Pseudomonadati</taxon>
        <taxon>Pseudomonadota</taxon>
        <taxon>Alphaproteobacteria</taxon>
        <taxon>Rhodobacterales</taxon>
        <taxon>Rhodobacter group</taxon>
        <taxon>Paenirhodobacter</taxon>
    </lineage>
</organism>
<dbReference type="EMBL" id="SAUX01000026">
    <property type="protein sequence ID" value="RWR26928.1"/>
    <property type="molecule type" value="Genomic_DNA"/>
</dbReference>
<gene>
    <name evidence="4" type="ORF">D2T31_18300</name>
</gene>
<accession>A0A443K2D8</accession>
<dbReference type="GO" id="GO:0009435">
    <property type="term" value="P:NAD+ biosynthetic process"/>
    <property type="evidence" value="ECO:0007669"/>
    <property type="project" value="InterPro"/>
</dbReference>
<dbReference type="Gene3D" id="3.30.360.10">
    <property type="entry name" value="Dihydrodipicolinate Reductase, domain 2"/>
    <property type="match status" value="1"/>
</dbReference>
<dbReference type="Pfam" id="PF03447">
    <property type="entry name" value="NAD_binding_3"/>
    <property type="match status" value="1"/>
</dbReference>
<dbReference type="SUPFAM" id="SSF51735">
    <property type="entry name" value="NAD(P)-binding Rossmann-fold domains"/>
    <property type="match status" value="1"/>
</dbReference>
<feature type="domain" description="Aspartate/homoserine dehydrogenase NAD-binding" evidence="3">
    <location>
        <begin position="11"/>
        <end position="120"/>
    </location>
</feature>
<dbReference type="InterPro" id="IPR005106">
    <property type="entry name" value="Asp/hSer_DH_NAD-bd"/>
</dbReference>
<dbReference type="RefSeq" id="WP_128238445.1">
    <property type="nucleotide sequence ID" value="NZ_SAUX01000026.1"/>
</dbReference>
<dbReference type="OrthoDB" id="8456681at2"/>
<dbReference type="SUPFAM" id="SSF55347">
    <property type="entry name" value="Glyceraldehyde-3-phosphate dehydrogenase-like, C-terminal domain"/>
    <property type="match status" value="1"/>
</dbReference>